<dbReference type="EMBL" id="JAMQGO010000015">
    <property type="protein sequence ID" value="MCM2563700.1"/>
    <property type="molecule type" value="Genomic_DNA"/>
</dbReference>
<evidence type="ECO:0000313" key="1">
    <source>
        <dbReference type="EMBL" id="MCM2563700.1"/>
    </source>
</evidence>
<reference evidence="1" key="1">
    <citation type="submission" date="2022-06" db="EMBL/GenBank/DDBJ databases">
        <title>Lutimaribacter sp. EGI FJ00013, a novel bacterium isolated from a salt lake sediment enrichment.</title>
        <authorList>
            <person name="Gao L."/>
            <person name="Fang B.-Z."/>
            <person name="Li W.-J."/>
        </authorList>
    </citation>
    <scope>NUCLEOTIDE SEQUENCE</scope>
    <source>
        <strain evidence="1">EGI FJ00013</strain>
    </source>
</reference>
<name>A0ACC6A020_9RHOB</name>
<sequence>MHPNPAFRQTGTERNITFARSQGFGMLAVSTPEAPLISHIPFLLNEAGTEATFHLVRSNPICRLVGEGVPARLAVIGPNGYISPDWYEMDDQVPTWNYVAVHLIGRMEQLSADSLHPMLDELSEWFEATLDPKPRWRTEKMPKDAMARMMRHILPFRLVVNEIDSTWKLSQNKPEAARLAAARALSAHDRDLAEMMSDPPDD</sequence>
<organism evidence="1 2">
    <name type="scientific">Lutimaribacter degradans</name>
    <dbReference type="NCBI Taxonomy" id="2945989"/>
    <lineage>
        <taxon>Bacteria</taxon>
        <taxon>Pseudomonadati</taxon>
        <taxon>Pseudomonadota</taxon>
        <taxon>Alphaproteobacteria</taxon>
        <taxon>Rhodobacterales</taxon>
        <taxon>Roseobacteraceae</taxon>
        <taxon>Lutimaribacter</taxon>
    </lineage>
</organism>
<accession>A0ACC6A020</accession>
<keyword evidence="2" id="KW-1185">Reference proteome</keyword>
<gene>
    <name evidence="1" type="ORF">M8744_16220</name>
</gene>
<protein>
    <submittedName>
        <fullName evidence="1">FMN-binding negative transcriptional regulator</fullName>
    </submittedName>
</protein>
<comment type="caution">
    <text evidence="1">The sequence shown here is derived from an EMBL/GenBank/DDBJ whole genome shotgun (WGS) entry which is preliminary data.</text>
</comment>
<proteinExistence type="predicted"/>
<dbReference type="Proteomes" id="UP001203036">
    <property type="component" value="Unassembled WGS sequence"/>
</dbReference>
<evidence type="ECO:0000313" key="2">
    <source>
        <dbReference type="Proteomes" id="UP001203036"/>
    </source>
</evidence>